<keyword evidence="4 7" id="KW-1133">Transmembrane helix</keyword>
<dbReference type="Gene3D" id="1.20.950.20">
    <property type="entry name" value="Transmembrane di-heme cytochromes, Chain C"/>
    <property type="match status" value="1"/>
</dbReference>
<dbReference type="GO" id="GO:0016491">
    <property type="term" value="F:oxidoreductase activity"/>
    <property type="evidence" value="ECO:0007669"/>
    <property type="project" value="UniProtKB-KW"/>
</dbReference>
<evidence type="ECO:0000256" key="4">
    <source>
        <dbReference type="ARBA" id="ARBA00022989"/>
    </source>
</evidence>
<dbReference type="RefSeq" id="WP_215647820.1">
    <property type="nucleotide sequence ID" value="NZ_CABUEN010000006.1"/>
</dbReference>
<feature type="domain" description="NarG-like" evidence="8">
    <location>
        <begin position="93"/>
        <end position="253"/>
    </location>
</feature>
<dbReference type="InterPro" id="IPR036197">
    <property type="entry name" value="NarG-like_sf"/>
</dbReference>
<accession>A0A212KDH5</accession>
<evidence type="ECO:0000259" key="8">
    <source>
        <dbReference type="Pfam" id="PF02665"/>
    </source>
</evidence>
<keyword evidence="5" id="KW-0560">Oxidoreductase</keyword>
<dbReference type="Pfam" id="PF02665">
    <property type="entry name" value="Nitrate_red_gam"/>
    <property type="match status" value="1"/>
</dbReference>
<evidence type="ECO:0000256" key="1">
    <source>
        <dbReference type="ARBA" id="ARBA00004651"/>
    </source>
</evidence>
<keyword evidence="6 7" id="KW-0472">Membrane</keyword>
<dbReference type="EMBL" id="FLUP01000001">
    <property type="protein sequence ID" value="SBW09804.1"/>
    <property type="molecule type" value="Genomic_DNA"/>
</dbReference>
<evidence type="ECO:0000256" key="3">
    <source>
        <dbReference type="ARBA" id="ARBA00022692"/>
    </source>
</evidence>
<reference evidence="9" key="1">
    <citation type="submission" date="2016-04" db="EMBL/GenBank/DDBJ databases">
        <authorList>
            <person name="Evans L.H."/>
            <person name="Alamgir A."/>
            <person name="Owens N."/>
            <person name="Weber N.D."/>
            <person name="Virtaneva K."/>
            <person name="Barbian K."/>
            <person name="Babar A."/>
            <person name="Rosenke K."/>
        </authorList>
    </citation>
    <scope>NUCLEOTIDE SEQUENCE</scope>
    <source>
        <strain evidence="9">92-2</strain>
    </source>
</reference>
<dbReference type="AlphaFoldDB" id="A0A212KDH5"/>
<evidence type="ECO:0000313" key="9">
    <source>
        <dbReference type="EMBL" id="SBW09804.1"/>
    </source>
</evidence>
<evidence type="ECO:0000256" key="7">
    <source>
        <dbReference type="SAM" id="Phobius"/>
    </source>
</evidence>
<organism evidence="9">
    <name type="scientific">uncultured Desulfovibrio sp</name>
    <dbReference type="NCBI Taxonomy" id="167968"/>
    <lineage>
        <taxon>Bacteria</taxon>
        <taxon>Pseudomonadati</taxon>
        <taxon>Thermodesulfobacteriota</taxon>
        <taxon>Desulfovibrionia</taxon>
        <taxon>Desulfovibrionales</taxon>
        <taxon>Desulfovibrionaceae</taxon>
        <taxon>Desulfovibrio</taxon>
        <taxon>environmental samples</taxon>
    </lineage>
</organism>
<evidence type="ECO:0000256" key="5">
    <source>
        <dbReference type="ARBA" id="ARBA00023002"/>
    </source>
</evidence>
<keyword evidence="3 7" id="KW-0812">Transmembrane</keyword>
<feature type="transmembrane region" description="Helical" evidence="7">
    <location>
        <begin position="180"/>
        <end position="201"/>
    </location>
</feature>
<protein>
    <submittedName>
        <fullName evidence="9">Nitrate reductase gamma subunit</fullName>
    </submittedName>
</protein>
<evidence type="ECO:0000256" key="2">
    <source>
        <dbReference type="ARBA" id="ARBA00022475"/>
    </source>
</evidence>
<feature type="transmembrane region" description="Helical" evidence="7">
    <location>
        <begin position="6"/>
        <end position="24"/>
    </location>
</feature>
<comment type="subcellular location">
    <subcellularLocation>
        <location evidence="1">Cell membrane</location>
        <topology evidence="1">Multi-pass membrane protein</topology>
    </subcellularLocation>
</comment>
<gene>
    <name evidence="9" type="ORF">KM92DES2_12789</name>
</gene>
<keyword evidence="2" id="KW-1003">Cell membrane</keyword>
<dbReference type="GO" id="GO:0005886">
    <property type="term" value="C:plasma membrane"/>
    <property type="evidence" value="ECO:0007669"/>
    <property type="project" value="UniProtKB-SubCell"/>
</dbReference>
<feature type="transmembrane region" description="Helical" evidence="7">
    <location>
        <begin position="221"/>
        <end position="240"/>
    </location>
</feature>
<sequence>MTTLFYILGYLAVAGFFCMAYLKIKSYLAASPLHVRWELYPVPHEGSKTVYGGSFMEEKDWWTKPRHIAHMGDVKALLTEVLFLHATFEHNLKLWVRTYPFHVGMYMLMGGTIVVLFAAIAQVLGLNPQGGLMIFVGNVISACALAGTLCIIVGGVSLVLRRRADEGLRRYSTPEHYFNLLVFVLFGVLGLAAWATAPSYFELARTFMYNLITFHFAPQTNVLFSLHLLVGFFLLIWIPMTHMGHVFMKYFTYHDIRWGDEPTNYSPKNQQKIMDALKFNVTWSADHINGDGQPKTWVDVATTNPAAPKKED</sequence>
<feature type="transmembrane region" description="Helical" evidence="7">
    <location>
        <begin position="132"/>
        <end position="160"/>
    </location>
</feature>
<dbReference type="InterPro" id="IPR023234">
    <property type="entry name" value="NarG-like_domain"/>
</dbReference>
<evidence type="ECO:0000256" key="6">
    <source>
        <dbReference type="ARBA" id="ARBA00023136"/>
    </source>
</evidence>
<feature type="transmembrane region" description="Helical" evidence="7">
    <location>
        <begin position="103"/>
        <end position="126"/>
    </location>
</feature>
<name>A0A212KDH5_9BACT</name>
<dbReference type="SUPFAM" id="SSF103501">
    <property type="entry name" value="Respiratory nitrate reductase 1 gamma chain"/>
    <property type="match status" value="1"/>
</dbReference>
<proteinExistence type="predicted"/>